<protein>
    <submittedName>
        <fullName evidence="3">Serine/threonine protein kinase Sgk2</fullName>
    </submittedName>
</protein>
<sequence length="555" mass="63112">MQARGSNGNWAQFSGDPTQDNVLAWWFCLQEDYLSESCGTYYTTVSKADLTGSKAEQQVDLLLRSKDGSPSQNKHDWRDILVVDELKKSKEIRTKATLLQIGRCVRKVFAAQPTQRFIHTFTVCSTKMKTWMFDHSGPYSSGVININEDLKQFFQVLIGYTMMSNEELGLDTFIARDEDGSKITVKGPGIPEEIELRLDEMLSFQHAIMCHRTTCFLADVGEVEGVAKFSWVLDKQQLEIELLKLAGQRNVQGVTRIIGHSIITSITDMKHRSLNKEMQKLKQSHSTNQLSSDTQPGNELAFSAQPAHKPSLFDRNGEESNNNCVLHCLVISPAGRPIYKYKSPLELLKVLHNAIKAHQSLYLDGNILHQDISENNIIITNPDKADGHMGMLINLDLAKEVGSQQSGARHQTGTMEFMAIEVLLNTDHIYQHDLKSFFYILIWQCAHHSWEKLNELQRQGQDQPKDSLLREWYTRTYKKIATYKQGNMEAGGFEYILQEFPPDFKCIKPLCRTIQGMLFPYGKEGLIVGTPQDPDRLYNPIIKAYDDAIAQIEIE</sequence>
<dbReference type="PANTHER" id="PTHR38248">
    <property type="entry name" value="FUNK1 6"/>
    <property type="match status" value="1"/>
</dbReference>
<evidence type="ECO:0000259" key="2">
    <source>
        <dbReference type="PROSITE" id="PS50011"/>
    </source>
</evidence>
<reference evidence="4" key="1">
    <citation type="submission" date="2009-05" db="EMBL/GenBank/DDBJ databases">
        <title>The genome sequence of Ajellomyces capsulatus strain H143.</title>
        <authorList>
            <person name="Champion M."/>
            <person name="Cuomo C.A."/>
            <person name="Ma L.-J."/>
            <person name="Henn M.R."/>
            <person name="Sil A."/>
            <person name="Goldman B."/>
            <person name="Young S.K."/>
            <person name="Kodira C.D."/>
            <person name="Zeng Q."/>
            <person name="Koehrsen M."/>
            <person name="Alvarado L."/>
            <person name="Berlin A.M."/>
            <person name="Borenstein D."/>
            <person name="Chen Z."/>
            <person name="Engels R."/>
            <person name="Freedman E."/>
            <person name="Gellesch M."/>
            <person name="Goldberg J."/>
            <person name="Griggs A."/>
            <person name="Gujja S."/>
            <person name="Heiman D.I."/>
            <person name="Hepburn T.A."/>
            <person name="Howarth C."/>
            <person name="Jen D."/>
            <person name="Larson L."/>
            <person name="Lewis B."/>
            <person name="Mehta T."/>
            <person name="Park D."/>
            <person name="Pearson M."/>
            <person name="Roberts A."/>
            <person name="Saif S."/>
            <person name="Shea T.D."/>
            <person name="Shenoy N."/>
            <person name="Sisk P."/>
            <person name="Stolte C."/>
            <person name="Sykes S."/>
            <person name="Walk T."/>
            <person name="White J."/>
            <person name="Yandava C."/>
            <person name="Klein B."/>
            <person name="McEwen J.G."/>
            <person name="Puccia R."/>
            <person name="Goldman G.H."/>
            <person name="Felipe M.S."/>
            <person name="Nino-Vega G."/>
            <person name="San-Blas G."/>
            <person name="Taylor J.W."/>
            <person name="Mendoza L."/>
            <person name="Galagan J.E."/>
            <person name="Nusbaum C."/>
            <person name="Birren B.W."/>
        </authorList>
    </citation>
    <scope>NUCLEOTIDE SEQUENCE [LARGE SCALE GENOMIC DNA]</scope>
    <source>
        <strain evidence="4">H143</strain>
    </source>
</reference>
<dbReference type="VEuPathDB" id="FungiDB:HCDG_03092"/>
<dbReference type="PROSITE" id="PS50011">
    <property type="entry name" value="PROTEIN_KINASE_DOM"/>
    <property type="match status" value="1"/>
</dbReference>
<evidence type="ECO:0000313" key="3">
    <source>
        <dbReference type="EMBL" id="EER43194.1"/>
    </source>
</evidence>
<proteinExistence type="predicted"/>
<keyword evidence="3" id="KW-0723">Serine/threonine-protein kinase</keyword>
<feature type="compositionally biased region" description="Polar residues" evidence="1">
    <location>
        <begin position="284"/>
        <end position="297"/>
    </location>
</feature>
<keyword evidence="3" id="KW-0808">Transferase</keyword>
<dbReference type="OrthoDB" id="5584477at2759"/>
<organism evidence="3 4">
    <name type="scientific">Ajellomyces capsulatus (strain H143)</name>
    <name type="common">Darling's disease fungus</name>
    <name type="synonym">Histoplasma capsulatum</name>
    <dbReference type="NCBI Taxonomy" id="544712"/>
    <lineage>
        <taxon>Eukaryota</taxon>
        <taxon>Fungi</taxon>
        <taxon>Dikarya</taxon>
        <taxon>Ascomycota</taxon>
        <taxon>Pezizomycotina</taxon>
        <taxon>Eurotiomycetes</taxon>
        <taxon>Eurotiomycetidae</taxon>
        <taxon>Onygenales</taxon>
        <taxon>Ajellomycetaceae</taxon>
        <taxon>Histoplasma</taxon>
    </lineage>
</organism>
<name>C6HA61_AJECH</name>
<dbReference type="SUPFAM" id="SSF56112">
    <property type="entry name" value="Protein kinase-like (PK-like)"/>
    <property type="match status" value="1"/>
</dbReference>
<dbReference type="AlphaFoldDB" id="C6HA61"/>
<dbReference type="GO" id="GO:0004674">
    <property type="term" value="F:protein serine/threonine kinase activity"/>
    <property type="evidence" value="ECO:0007669"/>
    <property type="project" value="UniProtKB-KW"/>
</dbReference>
<dbReference type="InterPro" id="IPR011009">
    <property type="entry name" value="Kinase-like_dom_sf"/>
</dbReference>
<dbReference type="GO" id="GO:0005524">
    <property type="term" value="F:ATP binding"/>
    <property type="evidence" value="ECO:0007669"/>
    <property type="project" value="InterPro"/>
</dbReference>
<keyword evidence="3" id="KW-0418">Kinase</keyword>
<dbReference type="InterPro" id="IPR000719">
    <property type="entry name" value="Prot_kinase_dom"/>
</dbReference>
<dbReference type="Gene3D" id="1.10.510.10">
    <property type="entry name" value="Transferase(Phosphotransferase) domain 1"/>
    <property type="match status" value="1"/>
</dbReference>
<dbReference type="InterPro" id="IPR040976">
    <property type="entry name" value="Pkinase_fungal"/>
</dbReference>
<evidence type="ECO:0000256" key="1">
    <source>
        <dbReference type="SAM" id="MobiDB-lite"/>
    </source>
</evidence>
<dbReference type="Proteomes" id="UP000002624">
    <property type="component" value="Unassembled WGS sequence"/>
</dbReference>
<feature type="region of interest" description="Disordered" evidence="1">
    <location>
        <begin position="282"/>
        <end position="301"/>
    </location>
</feature>
<dbReference type="HOGENOM" id="CLU_005513_3_0_1"/>
<gene>
    <name evidence="3" type="ORF">HCDG_03092</name>
</gene>
<dbReference type="STRING" id="544712.C6HA61"/>
<evidence type="ECO:0000313" key="4">
    <source>
        <dbReference type="Proteomes" id="UP000002624"/>
    </source>
</evidence>
<dbReference type="Pfam" id="PF17667">
    <property type="entry name" value="Pkinase_fungal"/>
    <property type="match status" value="1"/>
</dbReference>
<dbReference type="EMBL" id="GG692421">
    <property type="protein sequence ID" value="EER43194.1"/>
    <property type="molecule type" value="Genomic_DNA"/>
</dbReference>
<dbReference type="PANTHER" id="PTHR38248:SF2">
    <property type="entry name" value="FUNK1 11"/>
    <property type="match status" value="1"/>
</dbReference>
<dbReference type="OMA" id="MSNGNMA"/>
<accession>C6HA61</accession>
<feature type="domain" description="Protein kinase" evidence="2">
    <location>
        <begin position="218"/>
        <end position="555"/>
    </location>
</feature>